<gene>
    <name evidence="4" type="ORF">FHU37_003813</name>
</gene>
<feature type="domain" description="CBS" evidence="3">
    <location>
        <begin position="9"/>
        <end position="65"/>
    </location>
</feature>
<dbReference type="InterPro" id="IPR046342">
    <property type="entry name" value="CBS_dom_sf"/>
</dbReference>
<dbReference type="InterPro" id="IPR000644">
    <property type="entry name" value="CBS_dom"/>
</dbReference>
<dbReference type="PROSITE" id="PS51371">
    <property type="entry name" value="CBS"/>
    <property type="match status" value="2"/>
</dbReference>
<dbReference type="PANTHER" id="PTHR43080:SF2">
    <property type="entry name" value="CBS DOMAIN-CONTAINING PROTEIN"/>
    <property type="match status" value="1"/>
</dbReference>
<evidence type="ECO:0000313" key="4">
    <source>
        <dbReference type="EMBL" id="NYI06870.1"/>
    </source>
</evidence>
<keyword evidence="5" id="KW-1185">Reference proteome</keyword>
<feature type="domain" description="CBS" evidence="3">
    <location>
        <begin position="74"/>
        <end position="131"/>
    </location>
</feature>
<dbReference type="RefSeq" id="WP_179815384.1">
    <property type="nucleotide sequence ID" value="NZ_JACBZD010000001.1"/>
</dbReference>
<dbReference type="Pfam" id="PF00571">
    <property type="entry name" value="CBS"/>
    <property type="match status" value="2"/>
</dbReference>
<accession>A0A853A077</accession>
<evidence type="ECO:0000256" key="2">
    <source>
        <dbReference type="PROSITE-ProRule" id="PRU00703"/>
    </source>
</evidence>
<proteinExistence type="predicted"/>
<dbReference type="CDD" id="cd04622">
    <property type="entry name" value="CBS_pair_HRP1_like"/>
    <property type="match status" value="1"/>
</dbReference>
<dbReference type="InterPro" id="IPR051257">
    <property type="entry name" value="Diverse_CBS-Domain"/>
</dbReference>
<name>A0A853A077_9ACTN</name>
<evidence type="ECO:0000313" key="5">
    <source>
        <dbReference type="Proteomes" id="UP000567795"/>
    </source>
</evidence>
<sequence length="139" mass="14822">MPNLVRDVMTADPATVSPRTTLLEAARLMREADIGEVPVVEGRRLVGILTDRDLVVRGIAPDLDVHEVPVSRVCSTDVVSVAPDDPLEQAVAQMRDRAVRRLPVVDDNAVVGVITIGDLAMAKEPGSLLAEISNAVPNV</sequence>
<evidence type="ECO:0000256" key="1">
    <source>
        <dbReference type="ARBA" id="ARBA00023122"/>
    </source>
</evidence>
<evidence type="ECO:0000259" key="3">
    <source>
        <dbReference type="PROSITE" id="PS51371"/>
    </source>
</evidence>
<organism evidence="4 5">
    <name type="scientific">Allostreptomyces psammosilenae</name>
    <dbReference type="NCBI Taxonomy" id="1892865"/>
    <lineage>
        <taxon>Bacteria</taxon>
        <taxon>Bacillati</taxon>
        <taxon>Actinomycetota</taxon>
        <taxon>Actinomycetes</taxon>
        <taxon>Kitasatosporales</taxon>
        <taxon>Streptomycetaceae</taxon>
        <taxon>Allostreptomyces</taxon>
    </lineage>
</organism>
<dbReference type="AlphaFoldDB" id="A0A853A077"/>
<dbReference type="SUPFAM" id="SSF54631">
    <property type="entry name" value="CBS-domain pair"/>
    <property type="match status" value="1"/>
</dbReference>
<comment type="caution">
    <text evidence="4">The sequence shown here is derived from an EMBL/GenBank/DDBJ whole genome shotgun (WGS) entry which is preliminary data.</text>
</comment>
<reference evidence="4 5" key="1">
    <citation type="submission" date="2020-07" db="EMBL/GenBank/DDBJ databases">
        <title>Sequencing the genomes of 1000 actinobacteria strains.</title>
        <authorList>
            <person name="Klenk H.-P."/>
        </authorList>
    </citation>
    <scope>NUCLEOTIDE SEQUENCE [LARGE SCALE GENOMIC DNA]</scope>
    <source>
        <strain evidence="4 5">DSM 42178</strain>
    </source>
</reference>
<dbReference type="Gene3D" id="3.10.580.10">
    <property type="entry name" value="CBS-domain"/>
    <property type="match status" value="1"/>
</dbReference>
<dbReference type="EMBL" id="JACBZD010000001">
    <property type="protein sequence ID" value="NYI06870.1"/>
    <property type="molecule type" value="Genomic_DNA"/>
</dbReference>
<dbReference type="PANTHER" id="PTHR43080">
    <property type="entry name" value="CBS DOMAIN-CONTAINING PROTEIN CBSX3, MITOCHONDRIAL"/>
    <property type="match status" value="1"/>
</dbReference>
<keyword evidence="1 2" id="KW-0129">CBS domain</keyword>
<protein>
    <submittedName>
        <fullName evidence="4">CBS domain-containing protein</fullName>
    </submittedName>
</protein>
<dbReference type="SMART" id="SM00116">
    <property type="entry name" value="CBS"/>
    <property type="match status" value="2"/>
</dbReference>
<dbReference type="Proteomes" id="UP000567795">
    <property type="component" value="Unassembled WGS sequence"/>
</dbReference>